<comment type="similarity">
    <text evidence="3">Belongs to the trans-sulfuration enzymes family.</text>
</comment>
<dbReference type="InterPro" id="IPR015421">
    <property type="entry name" value="PyrdxlP-dep_Trfase_major"/>
</dbReference>
<evidence type="ECO:0000313" key="5">
    <source>
        <dbReference type="Proteomes" id="UP000509510"/>
    </source>
</evidence>
<accession>A0A7H8R5E6</accession>
<comment type="cofactor">
    <cofactor evidence="1 3">
        <name>pyridoxal 5'-phosphate</name>
        <dbReference type="ChEBI" id="CHEBI:597326"/>
    </cofactor>
</comment>
<gene>
    <name evidence="4" type="ORF">TRUGW13939_08756</name>
</gene>
<dbReference type="Pfam" id="PF01053">
    <property type="entry name" value="Cys_Met_Meta_PP"/>
    <property type="match status" value="1"/>
</dbReference>
<sequence>MQFTAPTSTTWFPAERLHEQPFGTAYVYPADSKHGVSISLPTWDSTIAYFEEAEAWKNKHIEWCYPRFFINRPIRELADAASQRLNIAKDADIAYFLFPTTAIAQDCARHVIKDNQSVAVDIVHFRKPDGDCNAETAKVLDLASFAMAIIPKEAKVSAMMFWINVGGGLTTRHATFSKDYICYLEVESSNKKFLIEPPRSIDSRLPTPSWIGDIASTSMHVKSTIAKLSTSENAAQPQVNADDVILYPTGMNAIYHASEALASLATTSTVVAFGWIYDETIHNLKNGPWEKFIGYKRGTKQDLENLTGRLKAGERIGALFCELPSNVFLSSPPLQRLRDLADEYGFYIACDDTVAGFINLDPMPYVDVVLTSLTKIFSGASNATGGSVIINPASRDHDSIKATIQARYEHACVFPLDTKTLNHNSKHLIWRAKQCNQNALAVVEMLHGHPLIKRLNYPSVDESLPIYKSLMRKDGGYGHVLSIIFHDEKIAQRFYDNLDIPKGSSFGTNFTIAVPFALLVHYYNREKVAAYGLPEHIIRFSIGLENVEEIKTVIQSALAKVTDQKRDSRL</sequence>
<name>A0A7H8R5E6_TALRU</name>
<dbReference type="InterPro" id="IPR000277">
    <property type="entry name" value="Cys/Met-Metab_PyrdxlP-dep_enz"/>
</dbReference>
<organism evidence="4 5">
    <name type="scientific">Talaromyces rugulosus</name>
    <name type="common">Penicillium rugulosum</name>
    <dbReference type="NCBI Taxonomy" id="121627"/>
    <lineage>
        <taxon>Eukaryota</taxon>
        <taxon>Fungi</taxon>
        <taxon>Dikarya</taxon>
        <taxon>Ascomycota</taxon>
        <taxon>Pezizomycotina</taxon>
        <taxon>Eurotiomycetes</taxon>
        <taxon>Eurotiomycetidae</taxon>
        <taxon>Eurotiales</taxon>
        <taxon>Trichocomaceae</taxon>
        <taxon>Talaromyces</taxon>
        <taxon>Talaromyces sect. Islandici</taxon>
    </lineage>
</organism>
<dbReference type="PANTHER" id="PTHR42699">
    <property type="match status" value="1"/>
</dbReference>
<evidence type="ECO:0000313" key="4">
    <source>
        <dbReference type="EMBL" id="QKX61604.1"/>
    </source>
</evidence>
<evidence type="ECO:0000256" key="3">
    <source>
        <dbReference type="RuleBase" id="RU362118"/>
    </source>
</evidence>
<dbReference type="Gene3D" id="3.90.1150.10">
    <property type="entry name" value="Aspartate Aminotransferase, domain 1"/>
    <property type="match status" value="1"/>
</dbReference>
<dbReference type="GO" id="GO:0019346">
    <property type="term" value="P:transsulfuration"/>
    <property type="evidence" value="ECO:0007669"/>
    <property type="project" value="InterPro"/>
</dbReference>
<dbReference type="InterPro" id="IPR015422">
    <property type="entry name" value="PyrdxlP-dep_Trfase_small"/>
</dbReference>
<proteinExistence type="inferred from homology"/>
<keyword evidence="2 3" id="KW-0663">Pyridoxal phosphate</keyword>
<dbReference type="OrthoDB" id="10047078at2759"/>
<evidence type="ECO:0000256" key="2">
    <source>
        <dbReference type="ARBA" id="ARBA00022898"/>
    </source>
</evidence>
<dbReference type="SUPFAM" id="SSF53383">
    <property type="entry name" value="PLP-dependent transferases"/>
    <property type="match status" value="1"/>
</dbReference>
<dbReference type="PANTHER" id="PTHR42699:SF1">
    <property type="entry name" value="CYSTATHIONINE GAMMA-SYNTHASE-RELATED"/>
    <property type="match status" value="1"/>
</dbReference>
<dbReference type="KEGG" id="trg:TRUGW13939_08756"/>
<protein>
    <recommendedName>
        <fullName evidence="6">Cystathionine gamma-synthase</fullName>
    </recommendedName>
</protein>
<dbReference type="EMBL" id="CP055902">
    <property type="protein sequence ID" value="QKX61604.1"/>
    <property type="molecule type" value="Genomic_DNA"/>
</dbReference>
<dbReference type="RefSeq" id="XP_035347778.1">
    <property type="nucleotide sequence ID" value="XM_035491885.1"/>
</dbReference>
<evidence type="ECO:0000256" key="1">
    <source>
        <dbReference type="ARBA" id="ARBA00001933"/>
    </source>
</evidence>
<dbReference type="InterPro" id="IPR015424">
    <property type="entry name" value="PyrdxlP-dep_Trfase"/>
</dbReference>
<dbReference type="Proteomes" id="UP000509510">
    <property type="component" value="Chromosome V"/>
</dbReference>
<dbReference type="GO" id="GO:0003962">
    <property type="term" value="F:cystathionine gamma-synthase activity"/>
    <property type="evidence" value="ECO:0007669"/>
    <property type="project" value="TreeGrafter"/>
</dbReference>
<dbReference type="GO" id="GO:0030170">
    <property type="term" value="F:pyridoxal phosphate binding"/>
    <property type="evidence" value="ECO:0007669"/>
    <property type="project" value="InterPro"/>
</dbReference>
<keyword evidence="5" id="KW-1185">Reference proteome</keyword>
<reference evidence="5" key="1">
    <citation type="submission" date="2020-06" db="EMBL/GenBank/DDBJ databases">
        <title>A chromosome-scale genome assembly of Talaromyces rugulosus W13939.</title>
        <authorList>
            <person name="Wang B."/>
            <person name="Guo L."/>
            <person name="Ye K."/>
            <person name="Wang L."/>
        </authorList>
    </citation>
    <scope>NUCLEOTIDE SEQUENCE [LARGE SCALE GENOMIC DNA]</scope>
    <source>
        <strain evidence="5">W13939</strain>
    </source>
</reference>
<dbReference type="InterPro" id="IPR051750">
    <property type="entry name" value="Trans-sulfuration_enzymes"/>
</dbReference>
<dbReference type="GeneID" id="55996244"/>
<dbReference type="AlphaFoldDB" id="A0A7H8R5E6"/>
<dbReference type="Gene3D" id="3.40.640.10">
    <property type="entry name" value="Type I PLP-dependent aspartate aminotransferase-like (Major domain)"/>
    <property type="match status" value="1"/>
</dbReference>
<evidence type="ECO:0008006" key="6">
    <source>
        <dbReference type="Google" id="ProtNLM"/>
    </source>
</evidence>